<feature type="transmembrane region" description="Helical" evidence="1">
    <location>
        <begin position="156"/>
        <end position="174"/>
    </location>
</feature>
<organism evidence="2 3">
    <name type="scientific">Jatrophihabitans lederbergiae</name>
    <dbReference type="NCBI Taxonomy" id="3075547"/>
    <lineage>
        <taxon>Bacteria</taxon>
        <taxon>Bacillati</taxon>
        <taxon>Actinomycetota</taxon>
        <taxon>Actinomycetes</taxon>
        <taxon>Jatrophihabitantales</taxon>
        <taxon>Jatrophihabitantaceae</taxon>
        <taxon>Jatrophihabitans</taxon>
    </lineage>
</organism>
<evidence type="ECO:0008006" key="4">
    <source>
        <dbReference type="Google" id="ProtNLM"/>
    </source>
</evidence>
<dbReference type="EMBL" id="JAVREH010000027">
    <property type="protein sequence ID" value="MDT0263057.1"/>
    <property type="molecule type" value="Genomic_DNA"/>
</dbReference>
<evidence type="ECO:0000313" key="2">
    <source>
        <dbReference type="EMBL" id="MDT0263057.1"/>
    </source>
</evidence>
<accession>A0ABU2JDJ1</accession>
<feature type="transmembrane region" description="Helical" evidence="1">
    <location>
        <begin position="34"/>
        <end position="56"/>
    </location>
</feature>
<name>A0ABU2JDJ1_9ACTN</name>
<evidence type="ECO:0000313" key="3">
    <source>
        <dbReference type="Proteomes" id="UP001183176"/>
    </source>
</evidence>
<sequence length="210" mass="22970">MGVRGHSEAQRWEAASRMAAGQDDGSNAGRRKRLIIVAVGCVTVLAVLGGLVGALLAGHHSHQAARYHAVPLWREIVGSVLMLGGAVLVVRGFRVMWKSGNGLFPYFSSPLFALTGAERRRVNKQVRGKAAADTEHLPVLREVAVRISRQRRITTMYDGIVLFAAGQALASSSWLRVGIAVLYLALMTFSAVWIRYDAKRAEDFLRRHPA</sequence>
<comment type="caution">
    <text evidence="2">The sequence shown here is derived from an EMBL/GenBank/DDBJ whole genome shotgun (WGS) entry which is preliminary data.</text>
</comment>
<keyword evidence="1" id="KW-0812">Transmembrane</keyword>
<dbReference type="RefSeq" id="WP_311424203.1">
    <property type="nucleotide sequence ID" value="NZ_JAVREH010000027.1"/>
</dbReference>
<proteinExistence type="predicted"/>
<keyword evidence="1" id="KW-0472">Membrane</keyword>
<feature type="transmembrane region" description="Helical" evidence="1">
    <location>
        <begin position="76"/>
        <end position="93"/>
    </location>
</feature>
<evidence type="ECO:0000256" key="1">
    <source>
        <dbReference type="SAM" id="Phobius"/>
    </source>
</evidence>
<reference evidence="3" key="1">
    <citation type="submission" date="2023-07" db="EMBL/GenBank/DDBJ databases">
        <title>30 novel species of actinomycetes from the DSMZ collection.</title>
        <authorList>
            <person name="Nouioui I."/>
        </authorList>
    </citation>
    <scope>NUCLEOTIDE SEQUENCE [LARGE SCALE GENOMIC DNA]</scope>
    <source>
        <strain evidence="3">DSM 44399</strain>
    </source>
</reference>
<dbReference type="Proteomes" id="UP001183176">
    <property type="component" value="Unassembled WGS sequence"/>
</dbReference>
<feature type="transmembrane region" description="Helical" evidence="1">
    <location>
        <begin position="180"/>
        <end position="198"/>
    </location>
</feature>
<keyword evidence="1" id="KW-1133">Transmembrane helix</keyword>
<protein>
    <recommendedName>
        <fullName evidence="4">DUF3169 family protein</fullName>
    </recommendedName>
</protein>
<gene>
    <name evidence="2" type="ORF">RM423_16830</name>
</gene>
<keyword evidence="3" id="KW-1185">Reference proteome</keyword>